<evidence type="ECO:0000256" key="9">
    <source>
        <dbReference type="PROSITE-ProRule" id="PRU00169"/>
    </source>
</evidence>
<proteinExistence type="predicted"/>
<dbReference type="InterPro" id="IPR036097">
    <property type="entry name" value="HisK_dim/P_sf"/>
</dbReference>
<dbReference type="InterPro" id="IPR001610">
    <property type="entry name" value="PAC"/>
</dbReference>
<dbReference type="SUPFAM" id="SSF55874">
    <property type="entry name" value="ATPase domain of HSP90 chaperone/DNA topoisomerase II/histidine kinase"/>
    <property type="match status" value="1"/>
</dbReference>
<evidence type="ECO:0000256" key="8">
    <source>
        <dbReference type="ARBA" id="ARBA00023012"/>
    </source>
</evidence>
<dbReference type="Gene3D" id="1.10.287.130">
    <property type="match status" value="1"/>
</dbReference>
<dbReference type="Gene3D" id="3.40.50.2300">
    <property type="match status" value="2"/>
</dbReference>
<evidence type="ECO:0000259" key="12">
    <source>
        <dbReference type="PROSITE" id="PS50110"/>
    </source>
</evidence>
<dbReference type="PANTHER" id="PTHR43065:SF49">
    <property type="entry name" value="HISTIDINE KINASE"/>
    <property type="match status" value="1"/>
</dbReference>
<feature type="compositionally biased region" description="Basic and acidic residues" evidence="10">
    <location>
        <begin position="835"/>
        <end position="849"/>
    </location>
</feature>
<dbReference type="InterPro" id="IPR000700">
    <property type="entry name" value="PAS-assoc_C"/>
</dbReference>
<dbReference type="Gene3D" id="3.30.565.10">
    <property type="entry name" value="Histidine kinase-like ATPase, C-terminal domain"/>
    <property type="match status" value="1"/>
</dbReference>
<dbReference type="Gene3D" id="3.30.450.20">
    <property type="entry name" value="PAS domain"/>
    <property type="match status" value="2"/>
</dbReference>
<protein>
    <recommendedName>
        <fullName evidence="2">histidine kinase</fullName>
        <ecNumber evidence="2">2.7.13.3</ecNumber>
    </recommendedName>
</protein>
<keyword evidence="3 9" id="KW-0597">Phosphoprotein</keyword>
<name>A0A158DSZ3_9BURK</name>
<keyword evidence="4" id="KW-0808">Transferase</keyword>
<evidence type="ECO:0000259" key="13">
    <source>
        <dbReference type="PROSITE" id="PS50112"/>
    </source>
</evidence>
<evidence type="ECO:0000256" key="7">
    <source>
        <dbReference type="ARBA" id="ARBA00022840"/>
    </source>
</evidence>
<dbReference type="InterPro" id="IPR003594">
    <property type="entry name" value="HATPase_dom"/>
</dbReference>
<accession>A0A158DSZ3</accession>
<dbReference type="Pfam" id="PF02518">
    <property type="entry name" value="HATPase_c"/>
    <property type="match status" value="1"/>
</dbReference>
<feature type="domain" description="PAS" evidence="13">
    <location>
        <begin position="64"/>
        <end position="102"/>
    </location>
</feature>
<dbReference type="SMART" id="SM00086">
    <property type="entry name" value="PAC"/>
    <property type="match status" value="2"/>
</dbReference>
<dbReference type="CDD" id="cd16919">
    <property type="entry name" value="HATPase_CckA-like"/>
    <property type="match status" value="1"/>
</dbReference>
<keyword evidence="16" id="KW-1185">Reference proteome</keyword>
<dbReference type="PRINTS" id="PR00344">
    <property type="entry name" value="BCTRLSENSOR"/>
</dbReference>
<dbReference type="InterPro" id="IPR000014">
    <property type="entry name" value="PAS"/>
</dbReference>
<dbReference type="EMBL" id="FCOI02000052">
    <property type="protein sequence ID" value="SAK97704.1"/>
    <property type="molecule type" value="Genomic_DNA"/>
</dbReference>
<dbReference type="PROSITE" id="PS50109">
    <property type="entry name" value="HIS_KIN"/>
    <property type="match status" value="1"/>
</dbReference>
<dbReference type="CDD" id="cd18161">
    <property type="entry name" value="REC_hyHK_blue-like"/>
    <property type="match status" value="1"/>
</dbReference>
<dbReference type="PROSITE" id="PS50112">
    <property type="entry name" value="PAS"/>
    <property type="match status" value="2"/>
</dbReference>
<dbReference type="InterPro" id="IPR001789">
    <property type="entry name" value="Sig_transdc_resp-reg_receiver"/>
</dbReference>
<keyword evidence="5" id="KW-0547">Nucleotide-binding</keyword>
<dbReference type="InterPro" id="IPR013767">
    <property type="entry name" value="PAS_fold"/>
</dbReference>
<gene>
    <name evidence="15" type="ORF">AWB76_07445</name>
</gene>
<evidence type="ECO:0000313" key="15">
    <source>
        <dbReference type="EMBL" id="SAK97704.1"/>
    </source>
</evidence>
<dbReference type="InterPro" id="IPR005467">
    <property type="entry name" value="His_kinase_dom"/>
</dbReference>
<feature type="domain" description="Response regulatory" evidence="12">
    <location>
        <begin position="715"/>
        <end position="826"/>
    </location>
</feature>
<keyword evidence="8" id="KW-0902">Two-component regulatory system</keyword>
<evidence type="ECO:0000256" key="4">
    <source>
        <dbReference type="ARBA" id="ARBA00022679"/>
    </source>
</evidence>
<evidence type="ECO:0000256" key="5">
    <source>
        <dbReference type="ARBA" id="ARBA00022741"/>
    </source>
</evidence>
<reference evidence="16" key="1">
    <citation type="submission" date="2016-01" db="EMBL/GenBank/DDBJ databases">
        <authorList>
            <person name="Peeters Charlotte."/>
        </authorList>
    </citation>
    <scope>NUCLEOTIDE SEQUENCE [LARGE SCALE GENOMIC DNA]</scope>
</reference>
<feature type="modified residue" description="4-aspartylphosphate" evidence="9">
    <location>
        <position position="615"/>
    </location>
</feature>
<dbReference type="Proteomes" id="UP000054624">
    <property type="component" value="Unassembled WGS sequence"/>
</dbReference>
<dbReference type="SMART" id="SM00387">
    <property type="entry name" value="HATPase_c"/>
    <property type="match status" value="1"/>
</dbReference>
<dbReference type="SMART" id="SM00448">
    <property type="entry name" value="REC"/>
    <property type="match status" value="2"/>
</dbReference>
<dbReference type="CDD" id="cd00082">
    <property type="entry name" value="HisKA"/>
    <property type="match status" value="1"/>
</dbReference>
<evidence type="ECO:0000256" key="2">
    <source>
        <dbReference type="ARBA" id="ARBA00012438"/>
    </source>
</evidence>
<dbReference type="CDD" id="cd00130">
    <property type="entry name" value="PAS"/>
    <property type="match status" value="2"/>
</dbReference>
<evidence type="ECO:0000313" key="16">
    <source>
        <dbReference type="Proteomes" id="UP000054624"/>
    </source>
</evidence>
<dbReference type="PROSITE" id="PS50110">
    <property type="entry name" value="RESPONSE_REGULATORY"/>
    <property type="match status" value="2"/>
</dbReference>
<dbReference type="PROSITE" id="PS50113">
    <property type="entry name" value="PAC"/>
    <property type="match status" value="2"/>
</dbReference>
<feature type="domain" description="PAS" evidence="13">
    <location>
        <begin position="176"/>
        <end position="232"/>
    </location>
</feature>
<dbReference type="STRING" id="1777137.AWB76_07445"/>
<evidence type="ECO:0000256" key="3">
    <source>
        <dbReference type="ARBA" id="ARBA00022553"/>
    </source>
</evidence>
<dbReference type="Pfam" id="PF13426">
    <property type="entry name" value="PAS_9"/>
    <property type="match status" value="1"/>
</dbReference>
<feature type="domain" description="PAC" evidence="14">
    <location>
        <begin position="251"/>
        <end position="302"/>
    </location>
</feature>
<dbReference type="InterPro" id="IPR004358">
    <property type="entry name" value="Sig_transdc_His_kin-like_C"/>
</dbReference>
<evidence type="ECO:0000259" key="11">
    <source>
        <dbReference type="PROSITE" id="PS50109"/>
    </source>
</evidence>
<dbReference type="Pfam" id="PF00072">
    <property type="entry name" value="Response_reg"/>
    <property type="match status" value="2"/>
</dbReference>
<comment type="catalytic activity">
    <reaction evidence="1">
        <text>ATP + protein L-histidine = ADP + protein N-phospho-L-histidine.</text>
        <dbReference type="EC" id="2.7.13.3"/>
    </reaction>
</comment>
<feature type="region of interest" description="Disordered" evidence="10">
    <location>
        <begin position="824"/>
        <end position="849"/>
    </location>
</feature>
<feature type="domain" description="Response regulatory" evidence="12">
    <location>
        <begin position="565"/>
        <end position="681"/>
    </location>
</feature>
<feature type="domain" description="Histidine kinase" evidence="11">
    <location>
        <begin position="322"/>
        <end position="545"/>
    </location>
</feature>
<dbReference type="SUPFAM" id="SSF55785">
    <property type="entry name" value="PYP-like sensor domain (PAS domain)"/>
    <property type="match status" value="2"/>
</dbReference>
<dbReference type="Pfam" id="PF00989">
    <property type="entry name" value="PAS"/>
    <property type="match status" value="1"/>
</dbReference>
<evidence type="ECO:0000259" key="14">
    <source>
        <dbReference type="PROSITE" id="PS50113"/>
    </source>
</evidence>
<dbReference type="SUPFAM" id="SSF52172">
    <property type="entry name" value="CheY-like"/>
    <property type="match status" value="2"/>
</dbReference>
<dbReference type="GO" id="GO:0006355">
    <property type="term" value="P:regulation of DNA-templated transcription"/>
    <property type="evidence" value="ECO:0007669"/>
    <property type="project" value="InterPro"/>
</dbReference>
<dbReference type="GO" id="GO:0005524">
    <property type="term" value="F:ATP binding"/>
    <property type="evidence" value="ECO:0007669"/>
    <property type="project" value="UniProtKB-KW"/>
</dbReference>
<feature type="domain" description="PAC" evidence="14">
    <location>
        <begin position="123"/>
        <end position="175"/>
    </location>
</feature>
<organism evidence="15 16">
    <name type="scientific">Caballeronia temeraria</name>
    <dbReference type="NCBI Taxonomy" id="1777137"/>
    <lineage>
        <taxon>Bacteria</taxon>
        <taxon>Pseudomonadati</taxon>
        <taxon>Pseudomonadota</taxon>
        <taxon>Betaproteobacteria</taxon>
        <taxon>Burkholderiales</taxon>
        <taxon>Burkholderiaceae</taxon>
        <taxon>Caballeronia</taxon>
    </lineage>
</organism>
<sequence>METEDCVAKRKACTLPGIKIAETTNFCLAGIRTLFAMNDDTSPAASFSAVWLQLWAASTDDYSIFALSPDGVVVTWNPGGERIQGYRADEIIGQPFSLFYTEIERAAGAPDAALKAAASSGRYVSEGWRLRKDGTRFWANVVMTALRDSAGHLLGFGKVVQDVSDKKAAHDAVLQSERSFRLLVQGVIDYAIFMLSPDGRVTSWNSGARRIKGYSESEVVGSHFSRFYTPEDVAAGVPFRGLETARREGRFEAEGWRVRQDGSRFFAHVVIDAIRENGELVGFAKVTRDITERRRASELLEQTQRALFQAQKMEALGKLTGGVAHDFNNVLQVLRGNLELLESRYGRDNWSAERLGKAIDAVDRGAKLASQLLAYGRQQPLAPLVINPARQLRVLDDLLRRALGETIEIESVVAGGLWNILVDPHQLENVVLNLAINARDAMPDGGKLTLELANATLDDEYVSTVPDVKAGQYVMLAVTDTGTGMSREVMERAFDPFFSTKPEGEGTGLGLSMAYGFVRQSDGHIKLYSEIGEGTTVRIYLPRSTGTAVEFAPRTRGSVKHGEETILVVEDDPQVQSTVVELLTGLGYAVLKANDAERALAVVASGVHIDLLFTDVVMPGSLRSPDMARQATQMLPGLKVLFTSGYTQNAIVHGGRLDPGVELLSKPYSRQQLATKVRQVLGDSDSDIDSKAIEQPMAESRDDPNISVRRPKELRVLAVDDDPASLDALCELLLLLGIGARRAEKAAAALDILEAGDIDVLLTDVVMSDMSGLELARRATAMQPDLEVIFASGNTLPEEETRQVNWSALRKPYSLAQLQDTLQSASNRQAKRKAGSGEDDRIHDSAEKA</sequence>
<evidence type="ECO:0000256" key="10">
    <source>
        <dbReference type="SAM" id="MobiDB-lite"/>
    </source>
</evidence>
<dbReference type="GO" id="GO:0000155">
    <property type="term" value="F:phosphorelay sensor kinase activity"/>
    <property type="evidence" value="ECO:0007669"/>
    <property type="project" value="InterPro"/>
</dbReference>
<dbReference type="AlphaFoldDB" id="A0A158DSZ3"/>
<dbReference type="SMART" id="SM00388">
    <property type="entry name" value="HisKA"/>
    <property type="match status" value="1"/>
</dbReference>
<dbReference type="EC" id="2.7.13.3" evidence="2"/>
<keyword evidence="7" id="KW-0067">ATP-binding</keyword>
<dbReference type="SMART" id="SM00091">
    <property type="entry name" value="PAS"/>
    <property type="match status" value="2"/>
</dbReference>
<feature type="modified residue" description="4-aspartylphosphate" evidence="9">
    <location>
        <position position="764"/>
    </location>
</feature>
<dbReference type="InterPro" id="IPR011006">
    <property type="entry name" value="CheY-like_superfamily"/>
</dbReference>
<dbReference type="PANTHER" id="PTHR43065">
    <property type="entry name" value="SENSOR HISTIDINE KINASE"/>
    <property type="match status" value="1"/>
</dbReference>
<dbReference type="InterPro" id="IPR003661">
    <property type="entry name" value="HisK_dim/P_dom"/>
</dbReference>
<evidence type="ECO:0000256" key="1">
    <source>
        <dbReference type="ARBA" id="ARBA00000085"/>
    </source>
</evidence>
<dbReference type="InterPro" id="IPR036890">
    <property type="entry name" value="HATPase_C_sf"/>
</dbReference>
<evidence type="ECO:0000256" key="6">
    <source>
        <dbReference type="ARBA" id="ARBA00022777"/>
    </source>
</evidence>
<dbReference type="SUPFAM" id="SSF47384">
    <property type="entry name" value="Homodimeric domain of signal transducing histidine kinase"/>
    <property type="match status" value="1"/>
</dbReference>
<keyword evidence="6 15" id="KW-0418">Kinase</keyword>
<dbReference type="InterPro" id="IPR035965">
    <property type="entry name" value="PAS-like_dom_sf"/>
</dbReference>
<dbReference type="NCBIfam" id="TIGR00229">
    <property type="entry name" value="sensory_box"/>
    <property type="match status" value="2"/>
</dbReference>